<protein>
    <submittedName>
        <fullName evidence="1">Uncharacterized protein</fullName>
    </submittedName>
</protein>
<dbReference type="RefSeq" id="WP_253329002.1">
    <property type="nucleotide sequence ID" value="NZ_JAMYXC010000018.1"/>
</dbReference>
<evidence type="ECO:0000313" key="2">
    <source>
        <dbReference type="Proteomes" id="UP001139477"/>
    </source>
</evidence>
<name>A0A9X2JN51_9RHOB</name>
<comment type="caution">
    <text evidence="1">The sequence shown here is derived from an EMBL/GenBank/DDBJ whole genome shotgun (WGS) entry which is preliminary data.</text>
</comment>
<organism evidence="1 2">
    <name type="scientific">Limimaricola litoreus</name>
    <dbReference type="NCBI Taxonomy" id="2955316"/>
    <lineage>
        <taxon>Bacteria</taxon>
        <taxon>Pseudomonadati</taxon>
        <taxon>Pseudomonadota</taxon>
        <taxon>Alphaproteobacteria</taxon>
        <taxon>Rhodobacterales</taxon>
        <taxon>Paracoccaceae</taxon>
        <taxon>Limimaricola</taxon>
    </lineage>
</organism>
<gene>
    <name evidence="1" type="ORF">NHG85_01145</name>
</gene>
<reference evidence="1" key="1">
    <citation type="submission" date="2022-06" db="EMBL/GenBank/DDBJ databases">
        <title>Limimaricola sediminis sp. nov., isolated from an intertidal sediment.</title>
        <authorList>
            <person name="Shao X."/>
        </authorList>
    </citation>
    <scope>NUCLEOTIDE SEQUENCE</scope>
    <source>
        <strain evidence="1">ASW11-118</strain>
    </source>
</reference>
<proteinExistence type="predicted"/>
<dbReference type="AlphaFoldDB" id="A0A9X2JN51"/>
<accession>A0A9X2JN51</accession>
<dbReference type="Proteomes" id="UP001139477">
    <property type="component" value="Unassembled WGS sequence"/>
</dbReference>
<dbReference type="EMBL" id="JAMYXC010000018">
    <property type="protein sequence ID" value="MCP1167144.1"/>
    <property type="molecule type" value="Genomic_DNA"/>
</dbReference>
<keyword evidence="2" id="KW-1185">Reference proteome</keyword>
<sequence length="108" mass="12302">MKEQLTYYSVLIEWEHNYYEAGLYGWGGWARNEEHAVELTRKSMSQDEPEFSEGEAIEDIGGEVLEIVEGGGMWQAGTAAVELERMIDNGHQPTRDDLKKLLTILRPS</sequence>
<evidence type="ECO:0000313" key="1">
    <source>
        <dbReference type="EMBL" id="MCP1167144.1"/>
    </source>
</evidence>